<accession>A0A5R9QAB8</accession>
<dbReference type="RefSeq" id="WP_138412680.1">
    <property type="nucleotide sequence ID" value="NZ_QLAF01000028.1"/>
</dbReference>
<dbReference type="InterPro" id="IPR058248">
    <property type="entry name" value="Lxx211020-like"/>
</dbReference>
<dbReference type="Proteomes" id="UP000306753">
    <property type="component" value="Unassembled WGS sequence"/>
</dbReference>
<name>A0A5R9QAB8_9GAMM</name>
<feature type="signal peptide" evidence="1">
    <location>
        <begin position="1"/>
        <end position="20"/>
    </location>
</feature>
<organism evidence="2 3">
    <name type="scientific">Stutzerimonas nosocomialis</name>
    <dbReference type="NCBI Taxonomy" id="1056496"/>
    <lineage>
        <taxon>Bacteria</taxon>
        <taxon>Pseudomonadati</taxon>
        <taxon>Pseudomonadota</taxon>
        <taxon>Gammaproteobacteria</taxon>
        <taxon>Pseudomonadales</taxon>
        <taxon>Pseudomonadaceae</taxon>
        <taxon>Stutzerimonas</taxon>
    </lineage>
</organism>
<sequence>MLKRFFALASLTLACQLAHAHDHAHEAAAGAGNPGHDTMKIEQVWSRAVPPTPPTGAVYFKLHSQAAEADRLIGAHTPRAQKAELHTHVHQGGVMRMEEVEVVEIPANGQVEFKPGGHHVMLFGVTEPLVAGEHFPITLEFEKAGEITLDVTITDQAPAEHHH</sequence>
<dbReference type="EMBL" id="QLAG01000034">
    <property type="protein sequence ID" value="TLX61762.1"/>
    <property type="molecule type" value="Genomic_DNA"/>
</dbReference>
<dbReference type="PANTHER" id="PTHR36302:SF1">
    <property type="entry name" value="COPPER CHAPERONE PCU(A)C"/>
    <property type="match status" value="1"/>
</dbReference>
<evidence type="ECO:0000313" key="3">
    <source>
        <dbReference type="Proteomes" id="UP000306753"/>
    </source>
</evidence>
<evidence type="ECO:0000256" key="1">
    <source>
        <dbReference type="SAM" id="SignalP"/>
    </source>
</evidence>
<dbReference type="AlphaFoldDB" id="A0A5R9QAB8"/>
<feature type="chain" id="PRO_5024400684" evidence="1">
    <location>
        <begin position="21"/>
        <end position="163"/>
    </location>
</feature>
<proteinExistence type="predicted"/>
<keyword evidence="3" id="KW-1185">Reference proteome</keyword>
<evidence type="ECO:0000313" key="2">
    <source>
        <dbReference type="EMBL" id="TLX61762.1"/>
    </source>
</evidence>
<dbReference type="Pfam" id="PF04314">
    <property type="entry name" value="PCuAC"/>
    <property type="match status" value="1"/>
</dbReference>
<dbReference type="InterPro" id="IPR007410">
    <property type="entry name" value="LpqE-like"/>
</dbReference>
<dbReference type="SUPFAM" id="SSF110087">
    <property type="entry name" value="DR1885-like metal-binding protein"/>
    <property type="match status" value="1"/>
</dbReference>
<dbReference type="PROSITE" id="PS51257">
    <property type="entry name" value="PROKAR_LIPOPROTEIN"/>
    <property type="match status" value="1"/>
</dbReference>
<protein>
    <submittedName>
        <fullName evidence="2">Copper chaperone PCu(A)C</fullName>
    </submittedName>
</protein>
<dbReference type="InterPro" id="IPR036182">
    <property type="entry name" value="PCuAC_sf"/>
</dbReference>
<keyword evidence="1" id="KW-0732">Signal</keyword>
<comment type="caution">
    <text evidence="2">The sequence shown here is derived from an EMBL/GenBank/DDBJ whole genome shotgun (WGS) entry which is preliminary data.</text>
</comment>
<reference evidence="2 3" key="1">
    <citation type="journal article" date="2017" name="Eur. J. Clin. Microbiol. Infect. Dis.">
        <title>Uncommonly isolated clinical Pseudomonas: identification and phylogenetic assignation.</title>
        <authorList>
            <person name="Mulet M."/>
            <person name="Gomila M."/>
            <person name="Ramirez A."/>
            <person name="Cardew S."/>
            <person name="Moore E.R."/>
            <person name="Lalucat J."/>
            <person name="Garcia-Valdes E."/>
        </authorList>
    </citation>
    <scope>NUCLEOTIDE SEQUENCE [LARGE SCALE GENOMIC DNA]</scope>
    <source>
        <strain evidence="2 3">SD129</strain>
    </source>
</reference>
<gene>
    <name evidence="2" type="ORF">DN820_19620</name>
</gene>
<dbReference type="PANTHER" id="PTHR36302">
    <property type="entry name" value="BLR7088 PROTEIN"/>
    <property type="match status" value="1"/>
</dbReference>
<dbReference type="Gene3D" id="2.60.40.1890">
    <property type="entry name" value="PCu(A)C copper chaperone"/>
    <property type="match status" value="1"/>
</dbReference>